<keyword evidence="3 4" id="KW-0732">Signal</keyword>
<dbReference type="RefSeq" id="WP_145819313.1">
    <property type="nucleotide sequence ID" value="NZ_AP023438.1"/>
</dbReference>
<dbReference type="OrthoDB" id="366726at2"/>
<dbReference type="GO" id="GO:1901982">
    <property type="term" value="F:maltose binding"/>
    <property type="evidence" value="ECO:0007669"/>
    <property type="project" value="TreeGrafter"/>
</dbReference>
<feature type="signal peptide" evidence="4">
    <location>
        <begin position="1"/>
        <end position="23"/>
    </location>
</feature>
<dbReference type="Gene3D" id="3.40.190.10">
    <property type="entry name" value="Periplasmic binding protein-like II"/>
    <property type="match status" value="1"/>
</dbReference>
<evidence type="ECO:0000313" key="6">
    <source>
        <dbReference type="Proteomes" id="UP000319728"/>
    </source>
</evidence>
<name>A0A562WKF8_9ACTN</name>
<dbReference type="GO" id="GO:0042956">
    <property type="term" value="P:maltodextrin transmembrane transport"/>
    <property type="evidence" value="ECO:0007669"/>
    <property type="project" value="TreeGrafter"/>
</dbReference>
<dbReference type="GO" id="GO:0015768">
    <property type="term" value="P:maltose transport"/>
    <property type="evidence" value="ECO:0007669"/>
    <property type="project" value="TreeGrafter"/>
</dbReference>
<comment type="caution">
    <text evidence="5">The sequence shown here is derived from an EMBL/GenBank/DDBJ whole genome shotgun (WGS) entry which is preliminary data.</text>
</comment>
<sequence length="415" mass="43730">MAPRSIRRAAVAGLAVAALFGSAACGSGFDDSGDEAQSSGPAKLEILIGSSGEAETKAVQEAAAKWAGASGNTATVTPAQDLTQQLGQALAGGNPPDVFYVDASRFADYASVGALEPYGDKISKPDDFYGSLRQTFTYDGTFYCVPKDFSTLALQINTDLWAKAGLTDADIPTTWDQLTATSRKLKAAGQVPLVVADTRDRIGAFMVQAGGWLTSEDGKQATGDTPENVQALGYVKTLLAEGLARYPKQLDAGWGGEAFGKGKAVMTIEGNWIKGALQNDFPNVKYKVVPLPAGPKGQGTLSFTNCWGIAAKSKHKEQAIRFVEAMTAGEQQMTFAKAFGVMPSRQSVRDQYTQQFPNDKPFIDGAEYAQGPVNAPKMDSVLKDLDTGLNTLATGDPKAILARFDQNAKAALGGS</sequence>
<evidence type="ECO:0000256" key="4">
    <source>
        <dbReference type="SAM" id="SignalP"/>
    </source>
</evidence>
<comment type="similarity">
    <text evidence="1">Belongs to the bacterial solute-binding protein 1 family.</text>
</comment>
<dbReference type="PROSITE" id="PS51257">
    <property type="entry name" value="PROKAR_LIPOPROTEIN"/>
    <property type="match status" value="1"/>
</dbReference>
<dbReference type="PANTHER" id="PTHR30061">
    <property type="entry name" value="MALTOSE-BINDING PERIPLASMIC PROTEIN"/>
    <property type="match status" value="1"/>
</dbReference>
<protein>
    <submittedName>
        <fullName evidence="5">Carbohydrate ABC transporter substrate-binding protein, CUT1 family (TC 3.A.1.1.-)</fullName>
    </submittedName>
</protein>
<dbReference type="InterPro" id="IPR006059">
    <property type="entry name" value="SBP"/>
</dbReference>
<organism evidence="5 6">
    <name type="scientific">Micromonospora sagamiensis</name>
    <dbReference type="NCBI Taxonomy" id="47875"/>
    <lineage>
        <taxon>Bacteria</taxon>
        <taxon>Bacillati</taxon>
        <taxon>Actinomycetota</taxon>
        <taxon>Actinomycetes</taxon>
        <taxon>Micromonosporales</taxon>
        <taxon>Micromonosporaceae</taxon>
        <taxon>Micromonospora</taxon>
    </lineage>
</organism>
<reference evidence="5 6" key="1">
    <citation type="submission" date="2019-07" db="EMBL/GenBank/DDBJ databases">
        <title>R&amp;d 2014.</title>
        <authorList>
            <person name="Klenk H.-P."/>
        </authorList>
    </citation>
    <scope>NUCLEOTIDE SEQUENCE [LARGE SCALE GENOMIC DNA]</scope>
    <source>
        <strain evidence="5 6">DSM 43912</strain>
    </source>
</reference>
<dbReference type="Proteomes" id="UP000319728">
    <property type="component" value="Unassembled WGS sequence"/>
</dbReference>
<evidence type="ECO:0000256" key="1">
    <source>
        <dbReference type="ARBA" id="ARBA00008520"/>
    </source>
</evidence>
<feature type="chain" id="PRO_5039258042" evidence="4">
    <location>
        <begin position="24"/>
        <end position="415"/>
    </location>
</feature>
<dbReference type="Pfam" id="PF01547">
    <property type="entry name" value="SBP_bac_1"/>
    <property type="match status" value="1"/>
</dbReference>
<evidence type="ECO:0000256" key="3">
    <source>
        <dbReference type="ARBA" id="ARBA00022729"/>
    </source>
</evidence>
<keyword evidence="2" id="KW-0813">Transport</keyword>
<accession>A0A562WKF8</accession>
<dbReference type="SUPFAM" id="SSF53850">
    <property type="entry name" value="Periplasmic binding protein-like II"/>
    <property type="match status" value="1"/>
</dbReference>
<keyword evidence="6" id="KW-1185">Reference proteome</keyword>
<evidence type="ECO:0000256" key="2">
    <source>
        <dbReference type="ARBA" id="ARBA00022448"/>
    </source>
</evidence>
<evidence type="ECO:0000313" key="5">
    <source>
        <dbReference type="EMBL" id="TWJ30662.1"/>
    </source>
</evidence>
<proteinExistence type="inferred from homology"/>
<dbReference type="EMBL" id="VLLP01000001">
    <property type="protein sequence ID" value="TWJ30662.1"/>
    <property type="molecule type" value="Genomic_DNA"/>
</dbReference>
<dbReference type="AlphaFoldDB" id="A0A562WKF8"/>
<gene>
    <name evidence="5" type="ORF">JD81_04207</name>
</gene>
<dbReference type="PANTHER" id="PTHR30061:SF50">
    <property type="entry name" value="MALTOSE_MALTODEXTRIN-BINDING PERIPLASMIC PROTEIN"/>
    <property type="match status" value="1"/>
</dbReference>
<dbReference type="GO" id="GO:0055052">
    <property type="term" value="C:ATP-binding cassette (ABC) transporter complex, substrate-binding subunit-containing"/>
    <property type="evidence" value="ECO:0007669"/>
    <property type="project" value="TreeGrafter"/>
</dbReference>